<evidence type="ECO:0000313" key="4">
    <source>
        <dbReference type="EMBL" id="KAE8988317.1"/>
    </source>
</evidence>
<feature type="chain" id="PRO_5033874490" description="Kazal-like domain-containing protein" evidence="1">
    <location>
        <begin position="20"/>
        <end position="83"/>
    </location>
</feature>
<protein>
    <recommendedName>
        <fullName evidence="2">Kazal-like domain-containing protein</fullName>
    </recommendedName>
</protein>
<dbReference type="EMBL" id="QXGC01001139">
    <property type="protein sequence ID" value="KAE9210237.1"/>
    <property type="molecule type" value="Genomic_DNA"/>
</dbReference>
<sequence>MKFAAVAVLASLMITSISAISESGSTSCSSVECPKSAPSVCGSNGITYKNRCVFDTDNCTNGGSKWTVLHGGMCRRDEINVQN</sequence>
<gene>
    <name evidence="11" type="ORF">PF001_g20233</name>
    <name evidence="9" type="ORF">PF002_g22357</name>
    <name evidence="10" type="ORF">PF004_g16241</name>
    <name evidence="8" type="ORF">PF005_g21116</name>
    <name evidence="7" type="ORF">PF006_g20421</name>
    <name evidence="6" type="ORF">PF007_g21082</name>
    <name evidence="3" type="ORF">PF009_g22173</name>
    <name evidence="5" type="ORF">PF010_g21037</name>
    <name evidence="4" type="ORF">PF011_g19218</name>
</gene>
<reference evidence="12 13" key="1">
    <citation type="submission" date="2018-08" db="EMBL/GenBank/DDBJ databases">
        <title>Genomic investigation of the strawberry pathogen Phytophthora fragariae indicates pathogenicity is determined by transcriptional variation in three key races.</title>
        <authorList>
            <person name="Adams T.M."/>
            <person name="Armitage A.D."/>
            <person name="Sobczyk M.K."/>
            <person name="Bates H.J."/>
            <person name="Dunwell J.M."/>
            <person name="Nellist C.F."/>
            <person name="Harrison R.J."/>
        </authorList>
    </citation>
    <scope>NUCLEOTIDE SEQUENCE [LARGE SCALE GENOMIC DNA]</scope>
    <source>
        <strain evidence="11 14">A4</strain>
        <strain evidence="9 15">BC-1</strain>
        <strain evidence="10 19">BC-23</strain>
        <strain evidence="8 13">NOV-27</strain>
        <strain evidence="7 16">NOV-5</strain>
        <strain evidence="6 17">NOV-71</strain>
        <strain evidence="3 12">NOV-9</strain>
        <strain evidence="5 20">ONT-3</strain>
        <strain evidence="4 18">SCRP245</strain>
    </source>
</reference>
<evidence type="ECO:0000313" key="3">
    <source>
        <dbReference type="EMBL" id="KAE8927663.1"/>
    </source>
</evidence>
<feature type="domain" description="Kazal-like" evidence="2">
    <location>
        <begin position="22"/>
        <end position="76"/>
    </location>
</feature>
<dbReference type="Proteomes" id="UP000433483">
    <property type="component" value="Unassembled WGS sequence"/>
</dbReference>
<proteinExistence type="predicted"/>
<evidence type="ECO:0000313" key="15">
    <source>
        <dbReference type="Proteomes" id="UP000440367"/>
    </source>
</evidence>
<evidence type="ECO:0000313" key="17">
    <source>
        <dbReference type="Proteomes" id="UP000441208"/>
    </source>
</evidence>
<name>A0A6A3WPS3_9STRA</name>
<evidence type="ECO:0000313" key="20">
    <source>
        <dbReference type="Proteomes" id="UP000488956"/>
    </source>
</evidence>
<dbReference type="SMART" id="SM00280">
    <property type="entry name" value="KAZAL"/>
    <property type="match status" value="1"/>
</dbReference>
<evidence type="ECO:0000256" key="1">
    <source>
        <dbReference type="SAM" id="SignalP"/>
    </source>
</evidence>
<dbReference type="SUPFAM" id="SSF100895">
    <property type="entry name" value="Kazal-type serine protease inhibitors"/>
    <property type="match status" value="1"/>
</dbReference>
<dbReference type="EMBL" id="QXGF01001811">
    <property type="protein sequence ID" value="KAE8927663.1"/>
    <property type="molecule type" value="Genomic_DNA"/>
</dbReference>
<comment type="caution">
    <text evidence="8">The sequence shown here is derived from an EMBL/GenBank/DDBJ whole genome shotgun (WGS) entry which is preliminary data.</text>
</comment>
<evidence type="ECO:0000313" key="9">
    <source>
        <dbReference type="EMBL" id="KAE9198721.1"/>
    </source>
</evidence>
<dbReference type="Proteomes" id="UP000429523">
    <property type="component" value="Unassembled WGS sequence"/>
</dbReference>
<evidence type="ECO:0000313" key="7">
    <source>
        <dbReference type="EMBL" id="KAE9110526.1"/>
    </source>
</evidence>
<dbReference type="Proteomes" id="UP000488956">
    <property type="component" value="Unassembled WGS sequence"/>
</dbReference>
<feature type="signal peptide" evidence="1">
    <location>
        <begin position="1"/>
        <end position="19"/>
    </location>
</feature>
<keyword evidence="1" id="KW-0732">Signal</keyword>
<dbReference type="EMBL" id="QXGE01001724">
    <property type="protein sequence ID" value="KAE9289041.1"/>
    <property type="molecule type" value="Genomic_DNA"/>
</dbReference>
<evidence type="ECO:0000313" key="12">
    <source>
        <dbReference type="Proteomes" id="UP000429523"/>
    </source>
</evidence>
<evidence type="ECO:0000313" key="10">
    <source>
        <dbReference type="EMBL" id="KAE9210237.1"/>
    </source>
</evidence>
<dbReference type="Proteomes" id="UP000440732">
    <property type="component" value="Unassembled WGS sequence"/>
</dbReference>
<evidence type="ECO:0000313" key="8">
    <source>
        <dbReference type="EMBL" id="KAE9185782.1"/>
    </source>
</evidence>
<evidence type="ECO:0000313" key="19">
    <source>
        <dbReference type="Proteomes" id="UP000476176"/>
    </source>
</evidence>
<dbReference type="Proteomes" id="UP000441208">
    <property type="component" value="Unassembled WGS sequence"/>
</dbReference>
<keyword evidence="13" id="KW-1185">Reference proteome</keyword>
<evidence type="ECO:0000313" key="13">
    <source>
        <dbReference type="Proteomes" id="UP000433483"/>
    </source>
</evidence>
<dbReference type="EMBL" id="QXGD01001806">
    <property type="protein sequence ID" value="KAE9198721.1"/>
    <property type="molecule type" value="Genomic_DNA"/>
</dbReference>
<dbReference type="OrthoDB" id="88691at2759"/>
<accession>A0A6A3WPS3</accession>
<dbReference type="PROSITE" id="PS51465">
    <property type="entry name" value="KAZAL_2"/>
    <property type="match status" value="1"/>
</dbReference>
<dbReference type="EMBL" id="QXFX01001848">
    <property type="protein sequence ID" value="KAE9083916.1"/>
    <property type="molecule type" value="Genomic_DNA"/>
</dbReference>
<dbReference type="Proteomes" id="UP000476176">
    <property type="component" value="Unassembled WGS sequence"/>
</dbReference>
<evidence type="ECO:0000313" key="14">
    <source>
        <dbReference type="Proteomes" id="UP000437068"/>
    </source>
</evidence>
<dbReference type="Proteomes" id="UP000437068">
    <property type="component" value="Unassembled WGS sequence"/>
</dbReference>
<evidence type="ECO:0000313" key="5">
    <source>
        <dbReference type="EMBL" id="KAE9083916.1"/>
    </source>
</evidence>
<organism evidence="8 13">
    <name type="scientific">Phytophthora fragariae</name>
    <dbReference type="NCBI Taxonomy" id="53985"/>
    <lineage>
        <taxon>Eukaryota</taxon>
        <taxon>Sar</taxon>
        <taxon>Stramenopiles</taxon>
        <taxon>Oomycota</taxon>
        <taxon>Peronosporomycetes</taxon>
        <taxon>Peronosporales</taxon>
        <taxon>Peronosporaceae</taxon>
        <taxon>Phytophthora</taxon>
    </lineage>
</organism>
<evidence type="ECO:0000313" key="16">
    <source>
        <dbReference type="Proteomes" id="UP000440732"/>
    </source>
</evidence>
<dbReference type="EMBL" id="QXGA01001779">
    <property type="protein sequence ID" value="KAE9110526.1"/>
    <property type="molecule type" value="Genomic_DNA"/>
</dbReference>
<dbReference type="Proteomes" id="UP000440367">
    <property type="component" value="Unassembled WGS sequence"/>
</dbReference>
<dbReference type="InterPro" id="IPR036058">
    <property type="entry name" value="Kazal_dom_sf"/>
</dbReference>
<dbReference type="EMBL" id="QXFZ01001746">
    <property type="protein sequence ID" value="KAE9085600.1"/>
    <property type="molecule type" value="Genomic_DNA"/>
</dbReference>
<evidence type="ECO:0000259" key="2">
    <source>
        <dbReference type="PROSITE" id="PS51465"/>
    </source>
</evidence>
<dbReference type="EMBL" id="QXFW01001609">
    <property type="protein sequence ID" value="KAE8988317.1"/>
    <property type="molecule type" value="Genomic_DNA"/>
</dbReference>
<dbReference type="Proteomes" id="UP000460718">
    <property type="component" value="Unassembled WGS sequence"/>
</dbReference>
<evidence type="ECO:0000313" key="11">
    <source>
        <dbReference type="EMBL" id="KAE9289041.1"/>
    </source>
</evidence>
<dbReference type="EMBL" id="QXGB01001771">
    <property type="protein sequence ID" value="KAE9185782.1"/>
    <property type="molecule type" value="Genomic_DNA"/>
</dbReference>
<dbReference type="InterPro" id="IPR002350">
    <property type="entry name" value="Kazal_dom"/>
</dbReference>
<dbReference type="AlphaFoldDB" id="A0A6A3WPS3"/>
<evidence type="ECO:0000313" key="18">
    <source>
        <dbReference type="Proteomes" id="UP000460718"/>
    </source>
</evidence>
<dbReference type="Pfam" id="PF07648">
    <property type="entry name" value="Kazal_2"/>
    <property type="match status" value="1"/>
</dbReference>
<dbReference type="CDD" id="cd00104">
    <property type="entry name" value="KAZAL_FS"/>
    <property type="match status" value="1"/>
</dbReference>
<dbReference type="Gene3D" id="3.30.60.30">
    <property type="match status" value="1"/>
</dbReference>
<evidence type="ECO:0000313" key="6">
    <source>
        <dbReference type="EMBL" id="KAE9085600.1"/>
    </source>
</evidence>